<dbReference type="EMBL" id="CP046244">
    <property type="protein sequence ID" value="QGP91090.1"/>
    <property type="molecule type" value="Genomic_DNA"/>
</dbReference>
<comment type="similarity">
    <text evidence="1">Belongs to the transferase hexapeptide repeat family.</text>
</comment>
<feature type="domain" description="Nucleotidyl transferase" evidence="3">
    <location>
        <begin position="2"/>
        <end position="233"/>
    </location>
</feature>
<comment type="similarity">
    <text evidence="2">Belongs to the phosphohexose mutase family.</text>
</comment>
<dbReference type="OrthoDB" id="9803871at2"/>
<name>A0A6I5ZMJ9_9FIRM</name>
<accession>A0A6I5ZMJ9</accession>
<dbReference type="PANTHER" id="PTHR22572">
    <property type="entry name" value="SUGAR-1-PHOSPHATE GUANYL TRANSFERASE"/>
    <property type="match status" value="1"/>
</dbReference>
<dbReference type="Pfam" id="PF25087">
    <property type="entry name" value="GMPPB_C"/>
    <property type="match status" value="1"/>
</dbReference>
<evidence type="ECO:0000313" key="6">
    <source>
        <dbReference type="EMBL" id="QGP91090.1"/>
    </source>
</evidence>
<dbReference type="Pfam" id="PF00483">
    <property type="entry name" value="NTP_transferase"/>
    <property type="match status" value="1"/>
</dbReference>
<dbReference type="Gene3D" id="2.160.10.10">
    <property type="entry name" value="Hexapeptide repeat proteins"/>
    <property type="match status" value="1"/>
</dbReference>
<keyword evidence="6" id="KW-0548">Nucleotidyltransferase</keyword>
<dbReference type="GO" id="GO:0016868">
    <property type="term" value="F:intramolecular phosphotransferase activity"/>
    <property type="evidence" value="ECO:0007669"/>
    <property type="project" value="InterPro"/>
</dbReference>
<keyword evidence="6" id="KW-0808">Transferase</keyword>
<dbReference type="GO" id="GO:0008878">
    <property type="term" value="F:glucose-1-phosphate adenylyltransferase activity"/>
    <property type="evidence" value="ECO:0007669"/>
    <property type="project" value="UniProtKB-EC"/>
</dbReference>
<dbReference type="InterPro" id="IPR029044">
    <property type="entry name" value="Nucleotide-diphossugar_trans"/>
</dbReference>
<dbReference type="Proteomes" id="UP000425916">
    <property type="component" value="Chromosome"/>
</dbReference>
<feature type="domain" description="Mannose-1-phosphate guanyltransferase C-terminal" evidence="5">
    <location>
        <begin position="263"/>
        <end position="366"/>
    </location>
</feature>
<dbReference type="InterPro" id="IPR016055">
    <property type="entry name" value="A-D-PHexomutase_a/b/a-I/II/III"/>
</dbReference>
<proteinExistence type="inferred from homology"/>
<dbReference type="InterPro" id="IPR005835">
    <property type="entry name" value="NTP_transferase_dom"/>
</dbReference>
<dbReference type="SUPFAM" id="SSF51161">
    <property type="entry name" value="Trimeric LpxA-like enzymes"/>
    <property type="match status" value="1"/>
</dbReference>
<dbReference type="SUPFAM" id="SSF55957">
    <property type="entry name" value="Phosphoglucomutase, C-terminal domain"/>
    <property type="match status" value="1"/>
</dbReference>
<reference evidence="6 7" key="1">
    <citation type="submission" date="2019-11" db="EMBL/GenBank/DDBJ databases">
        <title>Genome sequence of Moorella glycerini DSM11254.</title>
        <authorList>
            <person name="Poehlein A."/>
            <person name="Boeer T."/>
            <person name="Daniel R."/>
        </authorList>
    </citation>
    <scope>NUCLEOTIDE SEQUENCE [LARGE SCALE GENOMIC DNA]</scope>
    <source>
        <strain evidence="6 7">DSM 11254</strain>
    </source>
</reference>
<feature type="domain" description="Alpha-D-phosphohexomutase alpha/beta/alpha" evidence="4">
    <location>
        <begin position="397"/>
        <end position="511"/>
    </location>
</feature>
<evidence type="ECO:0000259" key="3">
    <source>
        <dbReference type="Pfam" id="PF00483"/>
    </source>
</evidence>
<evidence type="ECO:0000256" key="2">
    <source>
        <dbReference type="ARBA" id="ARBA00010231"/>
    </source>
</evidence>
<dbReference type="SUPFAM" id="SSF53738">
    <property type="entry name" value="Phosphoglucomutase, first 3 domains"/>
    <property type="match status" value="2"/>
</dbReference>
<keyword evidence="7" id="KW-1185">Reference proteome</keyword>
<dbReference type="RefSeq" id="WP_156271516.1">
    <property type="nucleotide sequence ID" value="NZ_CP046244.1"/>
</dbReference>
<dbReference type="InterPro" id="IPR005844">
    <property type="entry name" value="A-D-PHexomutase_a/b/a-I"/>
</dbReference>
<dbReference type="InterPro" id="IPR036900">
    <property type="entry name" value="A-D-PHexomutase_C_sf"/>
</dbReference>
<gene>
    <name evidence="6" type="primary">glgC_1</name>
    <name evidence="6" type="ORF">MGLY_04140</name>
</gene>
<dbReference type="Pfam" id="PF02878">
    <property type="entry name" value="PGM_PMM_I"/>
    <property type="match status" value="1"/>
</dbReference>
<dbReference type="AlphaFoldDB" id="A0A6I5ZMJ9"/>
<dbReference type="InterPro" id="IPR050486">
    <property type="entry name" value="Mannose-1P_guanyltransferase"/>
</dbReference>
<evidence type="ECO:0000259" key="5">
    <source>
        <dbReference type="Pfam" id="PF25087"/>
    </source>
</evidence>
<dbReference type="InterPro" id="IPR011004">
    <property type="entry name" value="Trimer_LpxA-like_sf"/>
</dbReference>
<dbReference type="GO" id="GO:0005975">
    <property type="term" value="P:carbohydrate metabolic process"/>
    <property type="evidence" value="ECO:0007669"/>
    <property type="project" value="InterPro"/>
</dbReference>
<dbReference type="Gene3D" id="3.40.120.10">
    <property type="entry name" value="Alpha-D-Glucose-1,6-Bisphosphate, subunit A, domain 3"/>
    <property type="match status" value="3"/>
</dbReference>
<dbReference type="Gene3D" id="3.30.310.50">
    <property type="entry name" value="Alpha-D-phosphohexomutase, C-terminal domain"/>
    <property type="match status" value="1"/>
</dbReference>
<dbReference type="SUPFAM" id="SSF53448">
    <property type="entry name" value="Nucleotide-diphospho-sugar transferases"/>
    <property type="match status" value="1"/>
</dbReference>
<evidence type="ECO:0000259" key="4">
    <source>
        <dbReference type="Pfam" id="PF02878"/>
    </source>
</evidence>
<dbReference type="Gene3D" id="3.90.550.10">
    <property type="entry name" value="Spore Coat Polysaccharide Biosynthesis Protein SpsA, Chain A"/>
    <property type="match status" value="1"/>
</dbReference>
<dbReference type="CDD" id="cd03356">
    <property type="entry name" value="LbH_G1P_AT_C_like"/>
    <property type="match status" value="1"/>
</dbReference>
<evidence type="ECO:0000256" key="1">
    <source>
        <dbReference type="ARBA" id="ARBA00007274"/>
    </source>
</evidence>
<dbReference type="EC" id="2.7.7.27" evidence="6"/>
<organism evidence="6 7">
    <name type="scientific">Neomoorella glycerini</name>
    <dbReference type="NCBI Taxonomy" id="55779"/>
    <lineage>
        <taxon>Bacteria</taxon>
        <taxon>Bacillati</taxon>
        <taxon>Bacillota</taxon>
        <taxon>Clostridia</taxon>
        <taxon>Neomoorellales</taxon>
        <taxon>Neomoorellaceae</taxon>
        <taxon>Neomoorella</taxon>
    </lineage>
</organism>
<dbReference type="CDD" id="cd04181">
    <property type="entry name" value="NTP_transferase"/>
    <property type="match status" value="1"/>
</dbReference>
<protein>
    <submittedName>
        <fullName evidence="6">Glucose-1-phosphate adenylyltransferase</fullName>
        <ecNumber evidence="6">2.7.7.27</ecNumber>
    </submittedName>
</protein>
<sequence>MKAIIMAGGEGSRLRPLTCKRPKPLVPVANRPVMEYCLDLLRDLGIKEVGVTLQYLPALIQEYFGDGRNFGLHLHYFVEDKPLGTAGSVKNAASFLDETFVVVSGDALTDFDLRPAIARHKESGALATLVLTTVDNPLEYGVVITNPDGSIRSFLEKPSWGEVFSDRVNTGIYILEPEVLELVPEGQPFDFSKDLFPRLLKEKRPLYGVTLSGYWCDIGNLAQYRQAQEDILQGRVKVRVVGEDRGKGVVAGAGVEIDPAARITGPVLIGSYCRIGPGAVVGPFTVLGPYTRLEEGASVKRSILWDNVYVGEGASLRGAVVCSRAGLQRQVRIYEGAVIGDGSQVDIGAEVRPEVKVWPEKILGRETVVHESLIWGQGTARPLFVGSQAPGYLKGDLTPFQVTRMGVAYGASFTPGTMVGLSTFAGGAGEMLFKAMAAGLMAAGVKVADLGRLPTPVHRFAVRSLRLAGGCHIKQDAANRDKLWLHLVNERGHDLAPGAVRKIENLYWREDGRQVKEVQATTYFPALQETYREWLLSTLGDAGLKRRPVRIALGCQGEIAALAAEVLQRAGADVVRLDFDPAKGWRDIQGDLPFFAAEIGRYGAGLGAAMDQNGEELILFTGEGRRLTPSQQQALLARVYLEANREARLVLPVTASRVAELVAGHLGGTVERVKSHPGIHQEAMARVNGEAAPAQQHLQLDALAALLYILDWLARRDESLAGAVAALPAVHTVTRTVPCPWEAKGRVMRTLISEEPAEGVELLDGVQIRQQDGWSLVLPDGETPHYRIYSEAFSQEMAEELASFYERRLRELIHGGKNMDRNNGKK</sequence>
<dbReference type="InterPro" id="IPR056729">
    <property type="entry name" value="GMPPB_C"/>
</dbReference>
<evidence type="ECO:0000313" key="7">
    <source>
        <dbReference type="Proteomes" id="UP000425916"/>
    </source>
</evidence>